<dbReference type="PANTHER" id="PTHR31609:SF1">
    <property type="entry name" value="CARBOHYDRATE DEACETYLASE"/>
    <property type="match status" value="1"/>
</dbReference>
<evidence type="ECO:0000256" key="1">
    <source>
        <dbReference type="ARBA" id="ARBA00001946"/>
    </source>
</evidence>
<keyword evidence="2" id="KW-0479">Metal-binding</keyword>
<dbReference type="SUPFAM" id="SSF88713">
    <property type="entry name" value="Glycoside hydrolase/deacetylase"/>
    <property type="match status" value="1"/>
</dbReference>
<dbReference type="Pfam" id="PF04794">
    <property type="entry name" value="YdjC"/>
    <property type="match status" value="1"/>
</dbReference>
<dbReference type="EMBL" id="JAVIIV010000011">
    <property type="protein sequence ID" value="MDX8487155.1"/>
    <property type="molecule type" value="Genomic_DNA"/>
</dbReference>
<dbReference type="InterPro" id="IPR011330">
    <property type="entry name" value="Glyco_hydro/deAcase_b/a-brl"/>
</dbReference>
<dbReference type="Gene3D" id="3.20.20.370">
    <property type="entry name" value="Glycoside hydrolase/deacetylase"/>
    <property type="match status" value="1"/>
</dbReference>
<evidence type="ECO:0000313" key="7">
    <source>
        <dbReference type="Proteomes" id="UP001280156"/>
    </source>
</evidence>
<reference evidence="6 7" key="1">
    <citation type="submission" date="2023-08" db="EMBL/GenBank/DDBJ databases">
        <title>Implementing the SeqCode for naming new Mesorhizobium species isolated from Vachellia karroo root nodules.</title>
        <authorList>
            <person name="Van Lill M."/>
        </authorList>
    </citation>
    <scope>NUCLEOTIDE SEQUENCE [LARGE SCALE GENOMIC DNA]</scope>
    <source>
        <strain evidence="6 7">VK2B</strain>
    </source>
</reference>
<protein>
    <submittedName>
        <fullName evidence="6">ChbG/HpnK family deacetylase</fullName>
    </submittedName>
</protein>
<evidence type="ECO:0000256" key="5">
    <source>
        <dbReference type="ARBA" id="ARBA00023277"/>
    </source>
</evidence>
<evidence type="ECO:0000313" key="6">
    <source>
        <dbReference type="EMBL" id="MDX8487155.1"/>
    </source>
</evidence>
<keyword evidence="4" id="KW-0460">Magnesium</keyword>
<dbReference type="RefSeq" id="WP_320293070.1">
    <property type="nucleotide sequence ID" value="NZ_JAVIIU010000001.1"/>
</dbReference>
<proteinExistence type="predicted"/>
<keyword evidence="5" id="KW-0119">Carbohydrate metabolism</keyword>
<evidence type="ECO:0000256" key="4">
    <source>
        <dbReference type="ARBA" id="ARBA00022842"/>
    </source>
</evidence>
<name>A0ABU4YJN6_9HYPH</name>
<dbReference type="InterPro" id="IPR006879">
    <property type="entry name" value="YdjC-like"/>
</dbReference>
<sequence>MTRSIRLIADDYGLAPGVSSAILDLIERGRLTGTSCMTGFAEWEEAAARIRPLRQQAAVGLHLTLTDQIAVTGSSSLAPEGKLPGLASLALPVRRGRIDERDVHAELDAQYDRFTEALAGPPDHIDGHQHVHFLPVVRHWLLARFGESARRPALRGAPGLSGLDAAAKVAAIATLAAGFNRAMQRAGFSLMTPLSGIYDWRQPEKFASTLRAALDTLPEQGVFMCHPGHVDDVLRARDPMQGAREAEFTVLSSQDFGVSLDKAGTRVMDGRA</sequence>
<organism evidence="6 7">
    <name type="scientific">Mesorhizobium humile</name>
    <dbReference type="NCBI Taxonomy" id="3072313"/>
    <lineage>
        <taxon>Bacteria</taxon>
        <taxon>Pseudomonadati</taxon>
        <taxon>Pseudomonadota</taxon>
        <taxon>Alphaproteobacteria</taxon>
        <taxon>Hyphomicrobiales</taxon>
        <taxon>Phyllobacteriaceae</taxon>
        <taxon>Mesorhizobium</taxon>
    </lineage>
</organism>
<comment type="cofactor">
    <cofactor evidence="1">
        <name>Mg(2+)</name>
        <dbReference type="ChEBI" id="CHEBI:18420"/>
    </cofactor>
</comment>
<comment type="caution">
    <text evidence="6">The sequence shown here is derived from an EMBL/GenBank/DDBJ whole genome shotgun (WGS) entry which is preliminary data.</text>
</comment>
<keyword evidence="7" id="KW-1185">Reference proteome</keyword>
<evidence type="ECO:0000256" key="2">
    <source>
        <dbReference type="ARBA" id="ARBA00022723"/>
    </source>
</evidence>
<gene>
    <name evidence="6" type="ORF">RFM52_18275</name>
</gene>
<dbReference type="PANTHER" id="PTHR31609">
    <property type="entry name" value="YDJC DEACETYLASE FAMILY MEMBER"/>
    <property type="match status" value="1"/>
</dbReference>
<dbReference type="Proteomes" id="UP001280156">
    <property type="component" value="Unassembled WGS sequence"/>
</dbReference>
<dbReference type="CDD" id="cd10807">
    <property type="entry name" value="YdjC_like_3"/>
    <property type="match status" value="1"/>
</dbReference>
<keyword evidence="3" id="KW-0378">Hydrolase</keyword>
<accession>A0ABU4YJN6</accession>
<evidence type="ECO:0000256" key="3">
    <source>
        <dbReference type="ARBA" id="ARBA00022801"/>
    </source>
</evidence>